<dbReference type="EMBL" id="HBIP01021386">
    <property type="protein sequence ID" value="CAE0497690.1"/>
    <property type="molecule type" value="Transcribed_RNA"/>
</dbReference>
<organism evidence="2">
    <name type="scientific">Dunaliella tertiolecta</name>
    <name type="common">Green alga</name>
    <dbReference type="NCBI Taxonomy" id="3047"/>
    <lineage>
        <taxon>Eukaryota</taxon>
        <taxon>Viridiplantae</taxon>
        <taxon>Chlorophyta</taxon>
        <taxon>core chlorophytes</taxon>
        <taxon>Chlorophyceae</taxon>
        <taxon>CS clade</taxon>
        <taxon>Chlamydomonadales</taxon>
        <taxon>Dunaliellaceae</taxon>
        <taxon>Dunaliella</taxon>
    </lineage>
</organism>
<evidence type="ECO:0000256" key="1">
    <source>
        <dbReference type="SAM" id="Phobius"/>
    </source>
</evidence>
<keyword evidence="1" id="KW-0472">Membrane</keyword>
<dbReference type="AlphaFoldDB" id="A0A7S3QYZ5"/>
<protein>
    <submittedName>
        <fullName evidence="2">Uncharacterized protein</fullName>
    </submittedName>
</protein>
<name>A0A7S3QYZ5_DUNTE</name>
<gene>
    <name evidence="2" type="ORF">DTER00134_LOCUS12763</name>
</gene>
<accession>A0A7S3QYZ5</accession>
<keyword evidence="1" id="KW-0812">Transmembrane</keyword>
<proteinExistence type="predicted"/>
<feature type="transmembrane region" description="Helical" evidence="1">
    <location>
        <begin position="26"/>
        <end position="50"/>
    </location>
</feature>
<keyword evidence="1" id="KW-1133">Transmembrane helix</keyword>
<reference evidence="2" key="1">
    <citation type="submission" date="2021-01" db="EMBL/GenBank/DDBJ databases">
        <authorList>
            <person name="Corre E."/>
            <person name="Pelletier E."/>
            <person name="Niang G."/>
            <person name="Scheremetjew M."/>
            <person name="Finn R."/>
            <person name="Kale V."/>
            <person name="Holt S."/>
            <person name="Cochrane G."/>
            <person name="Meng A."/>
            <person name="Brown T."/>
            <person name="Cohen L."/>
        </authorList>
    </citation>
    <scope>NUCLEOTIDE SEQUENCE</scope>
    <source>
        <strain evidence="2">CCMP1320</strain>
    </source>
</reference>
<sequence>MQLGPFTCTAGGTIKTYKQRRSRDKLGAVLAPMKSSIWLLLFLFSIFGYAPRSTFLCPPLPPSNSAFLGPINGSLHHSLGVVLCVLQTLSSMLPLLPAPSCSGPKLSCATPPWLLLFMVVSLRLQWPALFCSG</sequence>
<evidence type="ECO:0000313" key="2">
    <source>
        <dbReference type="EMBL" id="CAE0497690.1"/>
    </source>
</evidence>